<dbReference type="InterPro" id="IPR038765">
    <property type="entry name" value="Papain-like_cys_pep_sf"/>
</dbReference>
<feature type="chain" id="PRO_5031426638" evidence="2">
    <location>
        <begin position="24"/>
        <end position="387"/>
    </location>
</feature>
<dbReference type="PANTHER" id="PTHR35532">
    <property type="entry name" value="SIMILAR TO POLYHYDROXYALKANOATE DEPOLYMERASE"/>
    <property type="match status" value="1"/>
</dbReference>
<keyword evidence="5" id="KW-1185">Reference proteome</keyword>
<dbReference type="Gene3D" id="3.10.620.30">
    <property type="match status" value="1"/>
</dbReference>
<dbReference type="SUPFAM" id="SSF54001">
    <property type="entry name" value="Cysteine proteinases"/>
    <property type="match status" value="1"/>
</dbReference>
<keyword evidence="1" id="KW-0175">Coiled coil</keyword>
<feature type="domain" description="Transglutaminase-like" evidence="3">
    <location>
        <begin position="137"/>
        <end position="224"/>
    </location>
</feature>
<evidence type="ECO:0000313" key="4">
    <source>
        <dbReference type="EMBL" id="QQL44684.1"/>
    </source>
</evidence>
<dbReference type="RefSeq" id="WP_164364294.1">
    <property type="nucleotide sequence ID" value="NZ_CP066776.1"/>
</dbReference>
<dbReference type="AlphaFoldDB" id="A0A7T7F0Y9"/>
<keyword evidence="2" id="KW-0732">Signal</keyword>
<evidence type="ECO:0000256" key="2">
    <source>
        <dbReference type="SAM" id="SignalP"/>
    </source>
</evidence>
<dbReference type="InterPro" id="IPR002931">
    <property type="entry name" value="Transglutaminase-like"/>
</dbReference>
<evidence type="ECO:0000256" key="1">
    <source>
        <dbReference type="SAM" id="Coils"/>
    </source>
</evidence>
<sequence length="387" mass="43238">MNARFLKSLVLVVSCVVVLSAAAAERTLEKALELAGENRAEMEEALAAFDDERAEGMRFLIRYMPERDLSALDADLLVTNVKLGYQARQDHEWAQQVPQEIFFNDVLPYASLSESREDWRTGFYAKFAPMVEESASLRDAMITVNQKLRDAVEVDYNTKRKRADQSPSESMEIKMASCTGLSILLVDALRSVGIPARVAGTPAWTTKQGNHNWVEFYDPETGKWHFTEYYMDAKGVDHGWLLADAAMADDTSLYHAVYASSWKHTGHYFPLVWDLSRRDVAAVKLTARYQELAGKEPKDPTLCDLRIDLTDGEKREAVAVYVVVDGEVVASGETPGATADMNQFLTVPVKRGAAFEVRAKEGGDVLARGEAPEQRGFERVAIKRVEE</sequence>
<dbReference type="PANTHER" id="PTHR35532:SF5">
    <property type="entry name" value="CARBOHYDRATE-BINDING DOMAIN-CONTAINING PROTEIN"/>
    <property type="match status" value="1"/>
</dbReference>
<gene>
    <name evidence="4" type="ORF">G3M56_012470</name>
</gene>
<reference evidence="4 5" key="1">
    <citation type="submission" date="2020-12" db="EMBL/GenBank/DDBJ databases">
        <title>Sulforoseuscoccus oceanibium gen. nov., sp. nov., a representative of the phylum Verrucomicrobia with special cytoplasmic membrane, and proposal of Sulforoseuscoccusaceae fam. nov.</title>
        <authorList>
            <person name="Xi F."/>
        </authorList>
    </citation>
    <scope>NUCLEOTIDE SEQUENCE [LARGE SCALE GENOMIC DNA]</scope>
    <source>
        <strain evidence="4 5">T37</strain>
    </source>
</reference>
<evidence type="ECO:0000259" key="3">
    <source>
        <dbReference type="Pfam" id="PF01841"/>
    </source>
</evidence>
<dbReference type="Pfam" id="PF01841">
    <property type="entry name" value="Transglut_core"/>
    <property type="match status" value="1"/>
</dbReference>
<name>A0A7T7F0Y9_9BACT</name>
<evidence type="ECO:0000313" key="5">
    <source>
        <dbReference type="Proteomes" id="UP000475117"/>
    </source>
</evidence>
<accession>A0A7T7F0Y9</accession>
<protein>
    <submittedName>
        <fullName evidence="4">Transglutaminase domain-containing protein</fullName>
    </submittedName>
</protein>
<feature type="signal peptide" evidence="2">
    <location>
        <begin position="1"/>
        <end position="23"/>
    </location>
</feature>
<dbReference type="EMBL" id="CP066776">
    <property type="protein sequence ID" value="QQL44684.1"/>
    <property type="molecule type" value="Genomic_DNA"/>
</dbReference>
<dbReference type="Proteomes" id="UP000475117">
    <property type="component" value="Chromosome"/>
</dbReference>
<dbReference type="KEGG" id="soa:G3M56_012470"/>
<feature type="coiled-coil region" evidence="1">
    <location>
        <begin position="25"/>
        <end position="52"/>
    </location>
</feature>
<proteinExistence type="predicted"/>
<organism evidence="4 5">
    <name type="scientific">Sulfuriroseicoccus oceanibius</name>
    <dbReference type="NCBI Taxonomy" id="2707525"/>
    <lineage>
        <taxon>Bacteria</taxon>
        <taxon>Pseudomonadati</taxon>
        <taxon>Verrucomicrobiota</taxon>
        <taxon>Verrucomicrobiia</taxon>
        <taxon>Verrucomicrobiales</taxon>
        <taxon>Verrucomicrobiaceae</taxon>
        <taxon>Sulfuriroseicoccus</taxon>
    </lineage>
</organism>